<evidence type="ECO:0000259" key="1">
    <source>
        <dbReference type="SMART" id="SM00481"/>
    </source>
</evidence>
<feature type="domain" description="Polymerase/histidinol phosphatase N-terminal" evidence="1">
    <location>
        <begin position="3"/>
        <end position="70"/>
    </location>
</feature>
<dbReference type="NCBIfam" id="NF047791">
    <property type="entry name" value="RNaseRnm"/>
    <property type="match status" value="1"/>
</dbReference>
<dbReference type="CDD" id="cd07438">
    <property type="entry name" value="PHP_HisPPase_AMP"/>
    <property type="match status" value="1"/>
</dbReference>
<dbReference type="InterPro" id="IPR016195">
    <property type="entry name" value="Pol/histidinol_Pase-like"/>
</dbReference>
<dbReference type="PANTHER" id="PTHR42924">
    <property type="entry name" value="EXONUCLEASE"/>
    <property type="match status" value="1"/>
</dbReference>
<keyword evidence="3" id="KW-1185">Reference proteome</keyword>
<dbReference type="InterPro" id="IPR004013">
    <property type="entry name" value="PHP_dom"/>
</dbReference>
<dbReference type="Gene3D" id="3.20.20.140">
    <property type="entry name" value="Metal-dependent hydrolases"/>
    <property type="match status" value="1"/>
</dbReference>
<sequence length="288" mass="31814">MRLDLHSHSTASDGHLSPEALMLRATEQQVDVLALTDHDTVAGLDEAHGAIARHGLALTLIDGIEISCSWENHEIHVVGLALDRHHPALLALCQRQAESREWRARELDRKLAKLHIEGTYEAARALAGSGSLTRAHFARHLVAQGVCKTMQKAFDVYLGRRGKAYVRPQWVSLAEACQVIHQAGGQAVLAHPTGYNLTAKWIKRLLADFVTAGGDAMEVSMAQQSPQERANLGQWSREFGLLASVGSDFHYPTPWLELGKQLWLPKEATPVWDRFLDASASNAFREES</sequence>
<reference evidence="3" key="1">
    <citation type="journal article" date="2019" name="Int. J. Syst. Evol. Microbiol.">
        <title>The Global Catalogue of Microorganisms (GCM) 10K type strain sequencing project: providing services to taxonomists for standard genome sequencing and annotation.</title>
        <authorList>
            <consortium name="The Broad Institute Genomics Platform"/>
            <consortium name="The Broad Institute Genome Sequencing Center for Infectious Disease"/>
            <person name="Wu L."/>
            <person name="Ma J."/>
        </authorList>
    </citation>
    <scope>NUCLEOTIDE SEQUENCE [LARGE SCALE GENOMIC DNA]</scope>
    <source>
        <strain evidence="3">JCM 32226</strain>
    </source>
</reference>
<organism evidence="2 3">
    <name type="scientific">Pseudaeromonas paramecii</name>
    <dbReference type="NCBI Taxonomy" id="2138166"/>
    <lineage>
        <taxon>Bacteria</taxon>
        <taxon>Pseudomonadati</taxon>
        <taxon>Pseudomonadota</taxon>
        <taxon>Gammaproteobacteria</taxon>
        <taxon>Aeromonadales</taxon>
        <taxon>Aeromonadaceae</taxon>
        <taxon>Pseudaeromonas</taxon>
    </lineage>
</organism>
<dbReference type="InterPro" id="IPR052018">
    <property type="entry name" value="PHP_domain"/>
</dbReference>
<name>A0ABP8Q4L0_9GAMM</name>
<dbReference type="Gene3D" id="1.10.150.650">
    <property type="match status" value="1"/>
</dbReference>
<gene>
    <name evidence="2" type="ORF">GCM10023095_10940</name>
</gene>
<dbReference type="EMBL" id="BAABFC010000009">
    <property type="protein sequence ID" value="GAA4496279.1"/>
    <property type="molecule type" value="Genomic_DNA"/>
</dbReference>
<evidence type="ECO:0000313" key="2">
    <source>
        <dbReference type="EMBL" id="GAA4496279.1"/>
    </source>
</evidence>
<dbReference type="SUPFAM" id="SSF89550">
    <property type="entry name" value="PHP domain-like"/>
    <property type="match status" value="1"/>
</dbReference>
<evidence type="ECO:0000313" key="3">
    <source>
        <dbReference type="Proteomes" id="UP001501321"/>
    </source>
</evidence>
<proteinExistence type="predicted"/>
<comment type="caution">
    <text evidence="2">The sequence shown here is derived from an EMBL/GenBank/DDBJ whole genome shotgun (WGS) entry which is preliminary data.</text>
</comment>
<dbReference type="InterPro" id="IPR003141">
    <property type="entry name" value="Pol/His_phosphatase_N"/>
</dbReference>
<protein>
    <submittedName>
        <fullName evidence="2">PHP domain-containing protein</fullName>
    </submittedName>
</protein>
<dbReference type="Pfam" id="PF02811">
    <property type="entry name" value="PHP"/>
    <property type="match status" value="1"/>
</dbReference>
<dbReference type="SMART" id="SM00481">
    <property type="entry name" value="POLIIIAc"/>
    <property type="match status" value="1"/>
</dbReference>
<dbReference type="PANTHER" id="PTHR42924:SF3">
    <property type="entry name" value="POLYMERASE_HISTIDINOL PHOSPHATASE N-TERMINAL DOMAIN-CONTAINING PROTEIN"/>
    <property type="match status" value="1"/>
</dbReference>
<dbReference type="Proteomes" id="UP001501321">
    <property type="component" value="Unassembled WGS sequence"/>
</dbReference>
<accession>A0ABP8Q4L0</accession>
<dbReference type="RefSeq" id="WP_345010849.1">
    <property type="nucleotide sequence ID" value="NZ_BAABFC010000009.1"/>
</dbReference>